<accession>A0A1X1SWW9</accession>
<dbReference type="InterPro" id="IPR000084">
    <property type="entry name" value="PE-PGRS_N"/>
</dbReference>
<dbReference type="InterPro" id="IPR038332">
    <property type="entry name" value="PPE_sf"/>
</dbReference>
<dbReference type="AlphaFoldDB" id="A0A1X1SWW9"/>
<evidence type="ECO:0000313" key="1">
    <source>
        <dbReference type="EMBL" id="BBZ37272.1"/>
    </source>
</evidence>
<dbReference type="Gene3D" id="1.10.287.850">
    <property type="entry name" value="HP0062-like domain"/>
    <property type="match status" value="1"/>
</dbReference>
<dbReference type="RefSeq" id="WP_085235640.1">
    <property type="nucleotide sequence ID" value="NZ_AP022613.1"/>
</dbReference>
<dbReference type="Proteomes" id="UP000467385">
    <property type="component" value="Chromosome"/>
</dbReference>
<protein>
    <submittedName>
        <fullName evidence="1">Uncharacterized protein</fullName>
    </submittedName>
</protein>
<sequence length="105" mass="10377">MSFLIATPQLVTAAAGDLASIGSAIVSANAAAAAQTTGVLPAGADSVSAAIAALLGEHAQVYRALSAQAEAFHDQCVQTLRAAAHSYAATEADNVSSLQSIHGTQ</sequence>
<reference evidence="1 2" key="1">
    <citation type="journal article" date="2019" name="Emerg. Microbes Infect.">
        <title>Comprehensive subspecies identification of 175 nontuberculous mycobacteria species based on 7547 genomic profiles.</title>
        <authorList>
            <person name="Matsumoto Y."/>
            <person name="Kinjo T."/>
            <person name="Motooka D."/>
            <person name="Nabeya D."/>
            <person name="Jung N."/>
            <person name="Uechi K."/>
            <person name="Horii T."/>
            <person name="Iida T."/>
            <person name="Fujita J."/>
            <person name="Nakamura S."/>
        </authorList>
    </citation>
    <scope>NUCLEOTIDE SEQUENCE [LARGE SCALE GENOMIC DNA]</scope>
    <source>
        <strain evidence="1 2">JCM 14738</strain>
    </source>
</reference>
<evidence type="ECO:0000313" key="2">
    <source>
        <dbReference type="Proteomes" id="UP000467385"/>
    </source>
</evidence>
<keyword evidence="2" id="KW-1185">Reference proteome</keyword>
<proteinExistence type="predicted"/>
<organism evidence="1 2">
    <name type="scientific">Mycobacterium conspicuum</name>
    <dbReference type="NCBI Taxonomy" id="44010"/>
    <lineage>
        <taxon>Bacteria</taxon>
        <taxon>Bacillati</taxon>
        <taxon>Actinomycetota</taxon>
        <taxon>Actinomycetes</taxon>
        <taxon>Mycobacteriales</taxon>
        <taxon>Mycobacteriaceae</taxon>
        <taxon>Mycobacterium</taxon>
    </lineage>
</organism>
<name>A0A1X1SWW9_9MYCO</name>
<dbReference type="EMBL" id="AP022613">
    <property type="protein sequence ID" value="BBZ37272.1"/>
    <property type="molecule type" value="Genomic_DNA"/>
</dbReference>
<dbReference type="OrthoDB" id="4752972at2"/>
<dbReference type="SUPFAM" id="SSF140459">
    <property type="entry name" value="PE/PPE dimer-like"/>
    <property type="match status" value="1"/>
</dbReference>
<dbReference type="Pfam" id="PF00934">
    <property type="entry name" value="PE"/>
    <property type="match status" value="1"/>
</dbReference>
<gene>
    <name evidence="1" type="ORF">MCNS_03350</name>
</gene>